<feature type="region of interest" description="Disordered" evidence="1">
    <location>
        <begin position="52"/>
        <end position="72"/>
    </location>
</feature>
<organism evidence="2 3">
    <name type="scientific">Panagrellus redivivus</name>
    <name type="common">Microworm</name>
    <dbReference type="NCBI Taxonomy" id="6233"/>
    <lineage>
        <taxon>Eukaryota</taxon>
        <taxon>Metazoa</taxon>
        <taxon>Ecdysozoa</taxon>
        <taxon>Nematoda</taxon>
        <taxon>Chromadorea</taxon>
        <taxon>Rhabditida</taxon>
        <taxon>Tylenchina</taxon>
        <taxon>Panagrolaimomorpha</taxon>
        <taxon>Panagrolaimoidea</taxon>
        <taxon>Panagrolaimidae</taxon>
        <taxon>Panagrellus</taxon>
    </lineage>
</organism>
<evidence type="ECO:0000256" key="1">
    <source>
        <dbReference type="SAM" id="MobiDB-lite"/>
    </source>
</evidence>
<dbReference type="AlphaFoldDB" id="A0A7E5A1N5"/>
<accession>A0A7E5A1N5</accession>
<reference evidence="3" key="2">
    <citation type="submission" date="2020-10" db="UniProtKB">
        <authorList>
            <consortium name="WormBaseParasite"/>
        </authorList>
    </citation>
    <scope>IDENTIFICATION</scope>
</reference>
<evidence type="ECO:0000313" key="2">
    <source>
        <dbReference type="Proteomes" id="UP000492821"/>
    </source>
</evidence>
<keyword evidence="2" id="KW-1185">Reference proteome</keyword>
<protein>
    <submittedName>
        <fullName evidence="3">Secreted protein</fullName>
    </submittedName>
</protein>
<name>A0A7E5A1N5_PANRE</name>
<proteinExistence type="predicted"/>
<evidence type="ECO:0000313" key="3">
    <source>
        <dbReference type="WBParaSite" id="Pan_g932.t1"/>
    </source>
</evidence>
<dbReference type="Proteomes" id="UP000492821">
    <property type="component" value="Unassembled WGS sequence"/>
</dbReference>
<reference evidence="2" key="1">
    <citation type="journal article" date="2013" name="Genetics">
        <title>The draft genome and transcriptome of Panagrellus redivivus are shaped by the harsh demands of a free-living lifestyle.</title>
        <authorList>
            <person name="Srinivasan J."/>
            <person name="Dillman A.R."/>
            <person name="Macchietto M.G."/>
            <person name="Heikkinen L."/>
            <person name="Lakso M."/>
            <person name="Fracchia K.M."/>
            <person name="Antoshechkin I."/>
            <person name="Mortazavi A."/>
            <person name="Wong G."/>
            <person name="Sternberg P.W."/>
        </authorList>
    </citation>
    <scope>NUCLEOTIDE SEQUENCE [LARGE SCALE GENOMIC DNA]</scope>
    <source>
        <strain evidence="2">MT8872</strain>
    </source>
</reference>
<sequence length="72" mass="7672">MFACARRSISVFVFPSTIAFQSLHFLCPLSIESSGLHSARLLVNQPIASGNIFNSGQAPRASPPARTPTNGQ</sequence>
<dbReference type="WBParaSite" id="Pan_g932.t1">
    <property type="protein sequence ID" value="Pan_g932.t1"/>
    <property type="gene ID" value="Pan_g932"/>
</dbReference>